<dbReference type="InterPro" id="IPR052186">
    <property type="entry name" value="Hydantoin_racemase-like"/>
</dbReference>
<dbReference type="PANTHER" id="PTHR28047:SF5">
    <property type="entry name" value="PROTEIN DCG1"/>
    <property type="match status" value="1"/>
</dbReference>
<protein>
    <submittedName>
        <fullName evidence="2">LAFE_0G00782g1_1</fullName>
    </submittedName>
</protein>
<keyword evidence="3" id="KW-1185">Reference proteome</keyword>
<dbReference type="Gene3D" id="3.40.50.12500">
    <property type="match status" value="1"/>
</dbReference>
<dbReference type="Pfam" id="PF01177">
    <property type="entry name" value="Asp_Glu_race"/>
    <property type="match status" value="1"/>
</dbReference>
<evidence type="ECO:0000256" key="1">
    <source>
        <dbReference type="ARBA" id="ARBA00038414"/>
    </source>
</evidence>
<evidence type="ECO:0000313" key="3">
    <source>
        <dbReference type="Proteomes" id="UP000190831"/>
    </source>
</evidence>
<dbReference type="STRING" id="4955.A0A1G4MGW4"/>
<dbReference type="Proteomes" id="UP000190831">
    <property type="component" value="Chromosome G"/>
</dbReference>
<reference evidence="2 3" key="1">
    <citation type="submission" date="2016-03" db="EMBL/GenBank/DDBJ databases">
        <authorList>
            <person name="Devillers H."/>
        </authorList>
    </citation>
    <scope>NUCLEOTIDE SEQUENCE [LARGE SCALE GENOMIC DNA]</scope>
    <source>
        <strain evidence="2">CBS 6772</strain>
    </source>
</reference>
<dbReference type="EMBL" id="LT598486">
    <property type="protein sequence ID" value="SCW03002.1"/>
    <property type="molecule type" value="Genomic_DNA"/>
</dbReference>
<dbReference type="OrthoDB" id="412018at2759"/>
<name>A0A1G4MGW4_LACFM</name>
<dbReference type="InterPro" id="IPR053714">
    <property type="entry name" value="Iso_Racemase_Enz_sf"/>
</dbReference>
<comment type="similarity">
    <text evidence="1">Belongs to the HyuE racemase family.</text>
</comment>
<organism evidence="2 3">
    <name type="scientific">Lachancea fermentati</name>
    <name type="common">Zygosaccharomyces fermentati</name>
    <dbReference type="NCBI Taxonomy" id="4955"/>
    <lineage>
        <taxon>Eukaryota</taxon>
        <taxon>Fungi</taxon>
        <taxon>Dikarya</taxon>
        <taxon>Ascomycota</taxon>
        <taxon>Saccharomycotina</taxon>
        <taxon>Saccharomycetes</taxon>
        <taxon>Saccharomycetales</taxon>
        <taxon>Saccharomycetaceae</taxon>
        <taxon>Lachancea</taxon>
    </lineage>
</organism>
<dbReference type="PANTHER" id="PTHR28047">
    <property type="entry name" value="PROTEIN DCG1"/>
    <property type="match status" value="1"/>
</dbReference>
<sequence>MHFKLRTGMRLLIVNPNSTQAMTDAVRDRVQLYLQHAYRYAGDDDGSPAGDKATVGDTPTCVYFTAPADAPPQIDGEKTSRESCEKCLPLLCARQANRRAYFDTFDGVLIACFSDHPLVAALRARSEHGTPVVGIFHAAMLECVAAGEAFSVITSNDEWVALLDAAVARLLGCGAPTWPGKDGAGGAAGAAGAGLALWRGTVASGVPVLDLHDERNFQEIAGRVRRENVARRGSRVVVLGCAGFSGMERAFARAMPPEQPVRFVDSVVAGLEMLAGRCRLRADYRAVVRD</sequence>
<proteinExistence type="inferred from homology"/>
<evidence type="ECO:0000313" key="2">
    <source>
        <dbReference type="EMBL" id="SCW03002.1"/>
    </source>
</evidence>
<dbReference type="GO" id="GO:0047661">
    <property type="term" value="F:amino-acid racemase activity"/>
    <property type="evidence" value="ECO:0007669"/>
    <property type="project" value="InterPro"/>
</dbReference>
<accession>A0A1G4MGW4</accession>
<dbReference type="AlphaFoldDB" id="A0A1G4MGW4"/>
<dbReference type="InterPro" id="IPR015942">
    <property type="entry name" value="Asp/Glu/hydantoin_racemase"/>
</dbReference>
<dbReference type="OMA" id="ITSNKEW"/>
<gene>
    <name evidence="2" type="ORF">LAFE_0G00782G</name>
</gene>